<dbReference type="InParanoid" id="G3AHE3"/>
<gene>
    <name evidence="1" type="ORF">SPAPADRAFT_70279</name>
</gene>
<dbReference type="KEGG" id="spaa:SPAPADRAFT_70279"/>
<reference evidence="1 2" key="1">
    <citation type="journal article" date="2011" name="Proc. Natl. Acad. Sci. U.S.A.">
        <title>Comparative genomics of xylose-fermenting fungi for enhanced biofuel production.</title>
        <authorList>
            <person name="Wohlbach D.J."/>
            <person name="Kuo A."/>
            <person name="Sato T.K."/>
            <person name="Potts K.M."/>
            <person name="Salamov A.A."/>
            <person name="LaButti K.M."/>
            <person name="Sun H."/>
            <person name="Clum A."/>
            <person name="Pangilinan J.L."/>
            <person name="Lindquist E.A."/>
            <person name="Lucas S."/>
            <person name="Lapidus A."/>
            <person name="Jin M."/>
            <person name="Gunawan C."/>
            <person name="Balan V."/>
            <person name="Dale B.E."/>
            <person name="Jeffries T.W."/>
            <person name="Zinkel R."/>
            <person name="Barry K.W."/>
            <person name="Grigoriev I.V."/>
            <person name="Gasch A.P."/>
        </authorList>
    </citation>
    <scope>NUCLEOTIDE SEQUENCE [LARGE SCALE GENOMIC DNA]</scope>
    <source>
        <strain evidence="2">NRRL Y-27907 / 11-Y1</strain>
    </source>
</reference>
<dbReference type="AlphaFoldDB" id="G3AHE3"/>
<dbReference type="RefSeq" id="XP_007373692.1">
    <property type="nucleotide sequence ID" value="XM_007373630.1"/>
</dbReference>
<evidence type="ECO:0000313" key="2">
    <source>
        <dbReference type="Proteomes" id="UP000000709"/>
    </source>
</evidence>
<protein>
    <submittedName>
        <fullName evidence="1">Uncharacterized protein</fullName>
    </submittedName>
</protein>
<evidence type="ECO:0000313" key="1">
    <source>
        <dbReference type="EMBL" id="EGW34108.1"/>
    </source>
</evidence>
<sequence>MEVPYMAYCLGGLLFRITSANHLTGLARTILGLEYKNLPFSSRDMILLRFAVDSALIPHQGKHQPKIIFRYFVVISKHKQKTCLSTDQIDYKYNYN</sequence>
<name>G3AHE3_SPAPN</name>
<proteinExistence type="predicted"/>
<dbReference type="EMBL" id="GL996500">
    <property type="protein sequence ID" value="EGW34108.1"/>
    <property type="molecule type" value="Genomic_DNA"/>
</dbReference>
<dbReference type="GeneID" id="18875315"/>
<dbReference type="HOGENOM" id="CLU_2361065_0_0_1"/>
<keyword evidence="2" id="KW-1185">Reference proteome</keyword>
<accession>G3AHE3</accession>
<dbReference type="Proteomes" id="UP000000709">
    <property type="component" value="Unassembled WGS sequence"/>
</dbReference>
<organism evidence="2">
    <name type="scientific">Spathaspora passalidarum (strain NRRL Y-27907 / 11-Y1)</name>
    <dbReference type="NCBI Taxonomy" id="619300"/>
    <lineage>
        <taxon>Eukaryota</taxon>
        <taxon>Fungi</taxon>
        <taxon>Dikarya</taxon>
        <taxon>Ascomycota</taxon>
        <taxon>Saccharomycotina</taxon>
        <taxon>Pichiomycetes</taxon>
        <taxon>Debaryomycetaceae</taxon>
        <taxon>Spathaspora</taxon>
    </lineage>
</organism>